<evidence type="ECO:0000313" key="4">
    <source>
        <dbReference type="EMBL" id="KAJ7610227.1"/>
    </source>
</evidence>
<evidence type="ECO:0000259" key="3">
    <source>
        <dbReference type="PROSITE" id="PS50158"/>
    </source>
</evidence>
<dbReference type="GO" id="GO:0008270">
    <property type="term" value="F:zinc ion binding"/>
    <property type="evidence" value="ECO:0007669"/>
    <property type="project" value="UniProtKB-KW"/>
</dbReference>
<dbReference type="InterPro" id="IPR001878">
    <property type="entry name" value="Znf_CCHC"/>
</dbReference>
<dbReference type="AlphaFoldDB" id="A0AAD7B4A1"/>
<organism evidence="4 5">
    <name type="scientific">Roridomyces roridus</name>
    <dbReference type="NCBI Taxonomy" id="1738132"/>
    <lineage>
        <taxon>Eukaryota</taxon>
        <taxon>Fungi</taxon>
        <taxon>Dikarya</taxon>
        <taxon>Basidiomycota</taxon>
        <taxon>Agaricomycotina</taxon>
        <taxon>Agaricomycetes</taxon>
        <taxon>Agaricomycetidae</taxon>
        <taxon>Agaricales</taxon>
        <taxon>Marasmiineae</taxon>
        <taxon>Mycenaceae</taxon>
        <taxon>Roridomyces</taxon>
    </lineage>
</organism>
<gene>
    <name evidence="4" type="ORF">FB45DRAFT_942981</name>
</gene>
<protein>
    <recommendedName>
        <fullName evidence="3">CCHC-type domain-containing protein</fullName>
    </recommendedName>
</protein>
<name>A0AAD7B4A1_9AGAR</name>
<comment type="caution">
    <text evidence="4">The sequence shown here is derived from an EMBL/GenBank/DDBJ whole genome shotgun (WGS) entry which is preliminary data.</text>
</comment>
<accession>A0AAD7B4A1</accession>
<dbReference type="InterPro" id="IPR036875">
    <property type="entry name" value="Znf_CCHC_sf"/>
</dbReference>
<dbReference type="Gene3D" id="4.10.60.10">
    <property type="entry name" value="Zinc finger, CCHC-type"/>
    <property type="match status" value="1"/>
</dbReference>
<reference evidence="4" key="1">
    <citation type="submission" date="2023-03" db="EMBL/GenBank/DDBJ databases">
        <title>Massive genome expansion in bonnet fungi (Mycena s.s.) driven by repeated elements and novel gene families across ecological guilds.</title>
        <authorList>
            <consortium name="Lawrence Berkeley National Laboratory"/>
            <person name="Harder C.B."/>
            <person name="Miyauchi S."/>
            <person name="Viragh M."/>
            <person name="Kuo A."/>
            <person name="Thoen E."/>
            <person name="Andreopoulos B."/>
            <person name="Lu D."/>
            <person name="Skrede I."/>
            <person name="Drula E."/>
            <person name="Henrissat B."/>
            <person name="Morin E."/>
            <person name="Kohler A."/>
            <person name="Barry K."/>
            <person name="LaButti K."/>
            <person name="Morin E."/>
            <person name="Salamov A."/>
            <person name="Lipzen A."/>
            <person name="Mereny Z."/>
            <person name="Hegedus B."/>
            <person name="Baldrian P."/>
            <person name="Stursova M."/>
            <person name="Weitz H."/>
            <person name="Taylor A."/>
            <person name="Grigoriev I.V."/>
            <person name="Nagy L.G."/>
            <person name="Martin F."/>
            <person name="Kauserud H."/>
        </authorList>
    </citation>
    <scope>NUCLEOTIDE SEQUENCE</scope>
    <source>
        <strain evidence="4">9284</strain>
    </source>
</reference>
<keyword evidence="5" id="KW-1185">Reference proteome</keyword>
<dbReference type="Proteomes" id="UP001221142">
    <property type="component" value="Unassembled WGS sequence"/>
</dbReference>
<sequence length="104" mass="11347">MFSALRSIARLPLRTASTPVSPFFNSTIRCASSASAAPRKAKTPGFMICPNCRREGHTRRQCTEPVAPCVACGEVGHIRRKCPNPDQARLDALNTAPKKMLPVR</sequence>
<feature type="domain" description="CCHC-type" evidence="3">
    <location>
        <begin position="49"/>
        <end position="64"/>
    </location>
</feature>
<dbReference type="PROSITE" id="PS50158">
    <property type="entry name" value="ZF_CCHC"/>
    <property type="match status" value="2"/>
</dbReference>
<evidence type="ECO:0000256" key="1">
    <source>
        <dbReference type="ARBA" id="ARBA00022664"/>
    </source>
</evidence>
<keyword evidence="2" id="KW-0862">Zinc</keyword>
<dbReference type="GO" id="GO:0003676">
    <property type="term" value="F:nucleic acid binding"/>
    <property type="evidence" value="ECO:0007669"/>
    <property type="project" value="InterPro"/>
</dbReference>
<feature type="domain" description="CCHC-type" evidence="3">
    <location>
        <begin position="69"/>
        <end position="84"/>
    </location>
</feature>
<keyword evidence="2" id="KW-0479">Metal-binding</keyword>
<dbReference type="GO" id="GO:0006397">
    <property type="term" value="P:mRNA processing"/>
    <property type="evidence" value="ECO:0007669"/>
    <property type="project" value="UniProtKB-KW"/>
</dbReference>
<dbReference type="Pfam" id="PF00098">
    <property type="entry name" value="zf-CCHC"/>
    <property type="match status" value="2"/>
</dbReference>
<dbReference type="SUPFAM" id="SSF57756">
    <property type="entry name" value="Retrovirus zinc finger-like domains"/>
    <property type="match status" value="1"/>
</dbReference>
<evidence type="ECO:0000313" key="5">
    <source>
        <dbReference type="Proteomes" id="UP001221142"/>
    </source>
</evidence>
<proteinExistence type="predicted"/>
<evidence type="ECO:0000256" key="2">
    <source>
        <dbReference type="PROSITE-ProRule" id="PRU00047"/>
    </source>
</evidence>
<keyword evidence="1" id="KW-0507">mRNA processing</keyword>
<dbReference type="SMART" id="SM00343">
    <property type="entry name" value="ZnF_C2HC"/>
    <property type="match status" value="2"/>
</dbReference>
<keyword evidence="2" id="KW-0863">Zinc-finger</keyword>
<dbReference type="EMBL" id="JARKIF010000036">
    <property type="protein sequence ID" value="KAJ7610227.1"/>
    <property type="molecule type" value="Genomic_DNA"/>
</dbReference>